<evidence type="ECO:0000313" key="2">
    <source>
        <dbReference type="EMBL" id="ONG58329.1"/>
    </source>
</evidence>
<evidence type="ECO:0000256" key="1">
    <source>
        <dbReference type="SAM" id="SignalP"/>
    </source>
</evidence>
<feature type="chain" id="PRO_5013160791" evidence="1">
    <location>
        <begin position="26"/>
        <end position="147"/>
    </location>
</feature>
<dbReference type="EMBL" id="MLCO01000019">
    <property type="protein sequence ID" value="ONG58329.1"/>
    <property type="molecule type" value="Genomic_DNA"/>
</dbReference>
<reference evidence="2 3" key="1">
    <citation type="submission" date="2016-10" db="EMBL/GenBank/DDBJ databases">
        <title>Draft Genome sequence of Roseomonas sp. strain M3.</title>
        <authorList>
            <person name="Subhash Y."/>
            <person name="Lee S."/>
        </authorList>
    </citation>
    <scope>NUCLEOTIDE SEQUENCE [LARGE SCALE GENOMIC DNA]</scope>
    <source>
        <strain evidence="2 3">M3</strain>
    </source>
</reference>
<sequence>MRIAAGLLGIGLALGLGLTPGAAQAPQPPHAWVFGSWTGGFFPATETRGPDCAGQPSVIFTRDVIMRSTPLDVAYRQRLIETAQADPTGLTIRLAPVAPAGARNLPPGVGFGCGGDPNLLRIERRGPDEIVFPNCADFPAPLKRCTN</sequence>
<organism evidence="2 3">
    <name type="scientific">Teichococcus deserti</name>
    <dbReference type="NCBI Taxonomy" id="1817963"/>
    <lineage>
        <taxon>Bacteria</taxon>
        <taxon>Pseudomonadati</taxon>
        <taxon>Pseudomonadota</taxon>
        <taxon>Alphaproteobacteria</taxon>
        <taxon>Acetobacterales</taxon>
        <taxon>Roseomonadaceae</taxon>
        <taxon>Roseomonas</taxon>
    </lineage>
</organism>
<dbReference type="AlphaFoldDB" id="A0A1V2H9L8"/>
<keyword evidence="3" id="KW-1185">Reference proteome</keyword>
<accession>A0A1V2H9L8</accession>
<proteinExistence type="predicted"/>
<name>A0A1V2H9L8_9PROT</name>
<dbReference type="OrthoDB" id="7274447at2"/>
<protein>
    <submittedName>
        <fullName evidence="2">Uncharacterized protein</fullName>
    </submittedName>
</protein>
<evidence type="ECO:0000313" key="3">
    <source>
        <dbReference type="Proteomes" id="UP000188879"/>
    </source>
</evidence>
<gene>
    <name evidence="2" type="ORF">BKE38_03115</name>
</gene>
<feature type="signal peptide" evidence="1">
    <location>
        <begin position="1"/>
        <end position="25"/>
    </location>
</feature>
<dbReference type="Proteomes" id="UP000188879">
    <property type="component" value="Unassembled WGS sequence"/>
</dbReference>
<keyword evidence="1" id="KW-0732">Signal</keyword>
<comment type="caution">
    <text evidence="2">The sequence shown here is derived from an EMBL/GenBank/DDBJ whole genome shotgun (WGS) entry which is preliminary data.</text>
</comment>
<dbReference type="RefSeq" id="WP_076955915.1">
    <property type="nucleotide sequence ID" value="NZ_MLCO01000019.1"/>
</dbReference>